<accession>A0AAP0EYQ7</accession>
<sequence length="94" mass="11101">MNHGMMCLKKIRMPFGVRYLKFTYMHVWRKLEFNCLSTSIKVQILEAHIGLMFKHLLMMDVLLLVDYSKVNDQKDAQLDETSKGIDDELQESFT</sequence>
<dbReference type="EMBL" id="JBBNAG010000010">
    <property type="protein sequence ID" value="KAK9100627.1"/>
    <property type="molecule type" value="Genomic_DNA"/>
</dbReference>
<evidence type="ECO:0000313" key="2">
    <source>
        <dbReference type="Proteomes" id="UP001419268"/>
    </source>
</evidence>
<protein>
    <submittedName>
        <fullName evidence="1">Uncharacterized protein</fullName>
    </submittedName>
</protein>
<name>A0AAP0EYQ7_9MAGN</name>
<keyword evidence="2" id="KW-1185">Reference proteome</keyword>
<proteinExistence type="predicted"/>
<gene>
    <name evidence="1" type="ORF">Scep_024057</name>
</gene>
<organism evidence="1 2">
    <name type="scientific">Stephania cephalantha</name>
    <dbReference type="NCBI Taxonomy" id="152367"/>
    <lineage>
        <taxon>Eukaryota</taxon>
        <taxon>Viridiplantae</taxon>
        <taxon>Streptophyta</taxon>
        <taxon>Embryophyta</taxon>
        <taxon>Tracheophyta</taxon>
        <taxon>Spermatophyta</taxon>
        <taxon>Magnoliopsida</taxon>
        <taxon>Ranunculales</taxon>
        <taxon>Menispermaceae</taxon>
        <taxon>Menispermoideae</taxon>
        <taxon>Cissampelideae</taxon>
        <taxon>Stephania</taxon>
    </lineage>
</organism>
<reference evidence="1 2" key="1">
    <citation type="submission" date="2024-01" db="EMBL/GenBank/DDBJ databases">
        <title>Genome assemblies of Stephania.</title>
        <authorList>
            <person name="Yang L."/>
        </authorList>
    </citation>
    <scope>NUCLEOTIDE SEQUENCE [LARGE SCALE GENOMIC DNA]</scope>
    <source>
        <strain evidence="1">JXDWG</strain>
        <tissue evidence="1">Leaf</tissue>
    </source>
</reference>
<comment type="caution">
    <text evidence="1">The sequence shown here is derived from an EMBL/GenBank/DDBJ whole genome shotgun (WGS) entry which is preliminary data.</text>
</comment>
<dbReference type="Proteomes" id="UP001419268">
    <property type="component" value="Unassembled WGS sequence"/>
</dbReference>
<evidence type="ECO:0000313" key="1">
    <source>
        <dbReference type="EMBL" id="KAK9100627.1"/>
    </source>
</evidence>
<dbReference type="AlphaFoldDB" id="A0AAP0EYQ7"/>